<dbReference type="AlphaFoldDB" id="A0A0C2MHG6"/>
<organism evidence="2 3">
    <name type="scientific">Thelohanellus kitauei</name>
    <name type="common">Myxosporean</name>
    <dbReference type="NCBI Taxonomy" id="669202"/>
    <lineage>
        <taxon>Eukaryota</taxon>
        <taxon>Metazoa</taxon>
        <taxon>Cnidaria</taxon>
        <taxon>Myxozoa</taxon>
        <taxon>Myxosporea</taxon>
        <taxon>Bivalvulida</taxon>
        <taxon>Platysporina</taxon>
        <taxon>Myxobolidae</taxon>
        <taxon>Thelohanellus</taxon>
    </lineage>
</organism>
<keyword evidence="3" id="KW-1185">Reference proteome</keyword>
<evidence type="ECO:0000313" key="2">
    <source>
        <dbReference type="EMBL" id="KII66576.1"/>
    </source>
</evidence>
<feature type="compositionally biased region" description="Polar residues" evidence="1">
    <location>
        <begin position="42"/>
        <end position="60"/>
    </location>
</feature>
<reference evidence="2 3" key="1">
    <citation type="journal article" date="2014" name="Genome Biol. Evol.">
        <title>The genome of the myxosporean Thelohanellus kitauei shows adaptations to nutrient acquisition within its fish host.</title>
        <authorList>
            <person name="Yang Y."/>
            <person name="Xiong J."/>
            <person name="Zhou Z."/>
            <person name="Huo F."/>
            <person name="Miao W."/>
            <person name="Ran C."/>
            <person name="Liu Y."/>
            <person name="Zhang J."/>
            <person name="Feng J."/>
            <person name="Wang M."/>
            <person name="Wang M."/>
            <person name="Wang L."/>
            <person name="Yao B."/>
        </authorList>
    </citation>
    <scope>NUCLEOTIDE SEQUENCE [LARGE SCALE GENOMIC DNA]</scope>
    <source>
        <strain evidence="2">Wuqing</strain>
    </source>
</reference>
<accession>A0A0C2MHG6</accession>
<feature type="region of interest" description="Disordered" evidence="1">
    <location>
        <begin position="32"/>
        <end position="60"/>
    </location>
</feature>
<protein>
    <submittedName>
        <fullName evidence="2">Uncharacterized protein</fullName>
    </submittedName>
</protein>
<name>A0A0C2MHG6_THEKT</name>
<proteinExistence type="predicted"/>
<evidence type="ECO:0000313" key="3">
    <source>
        <dbReference type="Proteomes" id="UP000031668"/>
    </source>
</evidence>
<evidence type="ECO:0000256" key="1">
    <source>
        <dbReference type="SAM" id="MobiDB-lite"/>
    </source>
</evidence>
<sequence length="214" mass="25277">MYYGYERNHPRRGNVSDNVWARDPISTYDKKIQGSHERRGHSNNLRLGTQNFPTRANNNTTRYQPETYIQPSFTASYENFTRYPVHRATNYNFRPRRASTYRYRRPTRRNFSTSRVDYTPRGRINNKGPKTGAKKRKHHTNSSSGDDSHVEIVLKKTINNSPIMIDRKKRKYISLPEIKGAFYVTTMGDTLKKHTKSTVKTLTNNYKRHTNQHY</sequence>
<dbReference type="Proteomes" id="UP000031668">
    <property type="component" value="Unassembled WGS sequence"/>
</dbReference>
<gene>
    <name evidence="2" type="ORF">RF11_16040</name>
</gene>
<dbReference type="EMBL" id="JWZT01003512">
    <property type="protein sequence ID" value="KII66576.1"/>
    <property type="molecule type" value="Genomic_DNA"/>
</dbReference>
<comment type="caution">
    <text evidence="2">The sequence shown here is derived from an EMBL/GenBank/DDBJ whole genome shotgun (WGS) entry which is preliminary data.</text>
</comment>
<feature type="region of interest" description="Disordered" evidence="1">
    <location>
        <begin position="113"/>
        <end position="148"/>
    </location>
</feature>